<dbReference type="Pfam" id="PF13541">
    <property type="entry name" value="ChlI"/>
    <property type="match status" value="1"/>
</dbReference>
<dbReference type="InterPro" id="IPR045006">
    <property type="entry name" value="CHLI-like"/>
</dbReference>
<dbReference type="InterPro" id="IPR014721">
    <property type="entry name" value="Ribsml_uS5_D2-typ_fold_subgr"/>
</dbReference>
<dbReference type="Pfam" id="PF13335">
    <property type="entry name" value="Mg_chelatase_C"/>
    <property type="match status" value="1"/>
</dbReference>
<dbReference type="AlphaFoldDB" id="A0A4R1BBP8"/>
<dbReference type="InterPro" id="IPR027417">
    <property type="entry name" value="P-loop_NTPase"/>
</dbReference>
<comment type="caution">
    <text evidence="5">The sequence shown here is derived from an EMBL/GenBank/DDBJ whole genome shotgun (WGS) entry which is preliminary data.</text>
</comment>
<dbReference type="Gene3D" id="3.40.50.300">
    <property type="entry name" value="P-loop containing nucleotide triphosphate hydrolases"/>
    <property type="match status" value="1"/>
</dbReference>
<keyword evidence="6" id="KW-1185">Reference proteome</keyword>
<dbReference type="Proteomes" id="UP000295334">
    <property type="component" value="Unassembled WGS sequence"/>
</dbReference>
<name>A0A4R1BBP8_9BACT</name>
<comment type="similarity">
    <text evidence="1">Belongs to the Mg-chelatase subunits D/I family. ComM subfamily.</text>
</comment>
<dbReference type="GO" id="GO:0005524">
    <property type="term" value="F:ATP binding"/>
    <property type="evidence" value="ECO:0007669"/>
    <property type="project" value="UniProtKB-KW"/>
</dbReference>
<dbReference type="GO" id="GO:0003677">
    <property type="term" value="F:DNA binding"/>
    <property type="evidence" value="ECO:0007669"/>
    <property type="project" value="InterPro"/>
</dbReference>
<evidence type="ECO:0000259" key="4">
    <source>
        <dbReference type="SMART" id="SM00382"/>
    </source>
</evidence>
<dbReference type="PRINTS" id="PR01657">
    <property type="entry name" value="MCMFAMILY"/>
</dbReference>
<dbReference type="OrthoDB" id="9813147at2"/>
<dbReference type="PANTHER" id="PTHR32039:SF7">
    <property type="entry name" value="COMPETENCE PROTEIN COMM"/>
    <property type="match status" value="1"/>
</dbReference>
<dbReference type="PANTHER" id="PTHR32039">
    <property type="entry name" value="MAGNESIUM-CHELATASE SUBUNIT CHLI"/>
    <property type="match status" value="1"/>
</dbReference>
<gene>
    <name evidence="5" type="ORF">EPD60_10360</name>
</gene>
<feature type="domain" description="AAA+ ATPase" evidence="4">
    <location>
        <begin position="216"/>
        <end position="399"/>
    </location>
</feature>
<keyword evidence="2" id="KW-0547">Nucleotide-binding</keyword>
<dbReference type="Gene3D" id="3.30.230.10">
    <property type="match status" value="1"/>
</dbReference>
<reference evidence="5 6" key="1">
    <citation type="submission" date="2019-03" db="EMBL/GenBank/DDBJ databases">
        <authorList>
            <person name="Kim M.K.M."/>
        </authorList>
    </citation>
    <scope>NUCLEOTIDE SEQUENCE [LARGE SCALE GENOMIC DNA]</scope>
    <source>
        <strain evidence="5 6">17J68-12</strain>
    </source>
</reference>
<dbReference type="InterPro" id="IPR000523">
    <property type="entry name" value="Mg_chelatse_chII-like_cat_dom"/>
</dbReference>
<evidence type="ECO:0000256" key="3">
    <source>
        <dbReference type="ARBA" id="ARBA00022840"/>
    </source>
</evidence>
<dbReference type="InterPro" id="IPR003593">
    <property type="entry name" value="AAA+_ATPase"/>
</dbReference>
<dbReference type="SUPFAM" id="SSF54211">
    <property type="entry name" value="Ribosomal protein S5 domain 2-like"/>
    <property type="match status" value="1"/>
</dbReference>
<evidence type="ECO:0000313" key="6">
    <source>
        <dbReference type="Proteomes" id="UP000295334"/>
    </source>
</evidence>
<organism evidence="5 6">
    <name type="scientific">Flaviaesturariibacter flavus</name>
    <dbReference type="NCBI Taxonomy" id="2502780"/>
    <lineage>
        <taxon>Bacteria</taxon>
        <taxon>Pseudomonadati</taxon>
        <taxon>Bacteroidota</taxon>
        <taxon>Chitinophagia</taxon>
        <taxon>Chitinophagales</taxon>
        <taxon>Chitinophagaceae</taxon>
        <taxon>Flaviaestuariibacter</taxon>
    </lineage>
</organism>
<dbReference type="Pfam" id="PF01078">
    <property type="entry name" value="Mg_chelatase"/>
    <property type="match status" value="1"/>
</dbReference>
<keyword evidence="3 5" id="KW-0067">ATP-binding</keyword>
<accession>A0A4R1BBP8</accession>
<proteinExistence type="inferred from homology"/>
<dbReference type="InterPro" id="IPR025158">
    <property type="entry name" value="Mg_chelat-rel_C"/>
</dbReference>
<dbReference type="EMBL" id="SJZI01000042">
    <property type="protein sequence ID" value="TCJ14387.1"/>
    <property type="molecule type" value="Genomic_DNA"/>
</dbReference>
<dbReference type="InterPro" id="IPR001208">
    <property type="entry name" value="MCM_dom"/>
</dbReference>
<dbReference type="RefSeq" id="WP_131449378.1">
    <property type="nucleotide sequence ID" value="NZ_SJZI01000042.1"/>
</dbReference>
<evidence type="ECO:0000256" key="2">
    <source>
        <dbReference type="ARBA" id="ARBA00022741"/>
    </source>
</evidence>
<dbReference type="InterPro" id="IPR004482">
    <property type="entry name" value="Mg_chelat-rel"/>
</dbReference>
<evidence type="ECO:0000256" key="1">
    <source>
        <dbReference type="ARBA" id="ARBA00006354"/>
    </source>
</evidence>
<dbReference type="SMART" id="SM00382">
    <property type="entry name" value="AAA"/>
    <property type="match status" value="1"/>
</dbReference>
<dbReference type="NCBIfam" id="TIGR00368">
    <property type="entry name" value="YifB family Mg chelatase-like AAA ATPase"/>
    <property type="match status" value="1"/>
</dbReference>
<dbReference type="InterPro" id="IPR020568">
    <property type="entry name" value="Ribosomal_Su5_D2-typ_SF"/>
</dbReference>
<evidence type="ECO:0000313" key="5">
    <source>
        <dbReference type="EMBL" id="TCJ14387.1"/>
    </source>
</evidence>
<dbReference type="SUPFAM" id="SSF52540">
    <property type="entry name" value="P-loop containing nucleoside triphosphate hydrolases"/>
    <property type="match status" value="1"/>
</dbReference>
<protein>
    <submittedName>
        <fullName evidence="5">ATP-binding protein</fullName>
    </submittedName>
</protein>
<sequence>MLVKIFGAAVHGVDALTITIEVNWMESNVGLLLVGLPDGAVKESLQRVESALGAIGHELPRTRIVVNLAPADLRKSGSAFDLPIALGILAASDQVPGPERLERYIIMGELALDGALRPVRGALPMALMARREGFKGLILPAVNAREAGIVEGLQVLGVEHIREVLEFFSNDEAGIPPTEVDLQAAFRAAQEQCDIDFAEVKGQENIKRALEIAAAGGHNAILIGPPGAGKTMLARRLPTILPPLSLAEALETTKIHSVAGKLPEGATLVAARPFRSPHHTISDVALVGGGGMPQPGEISLAHNGVLFLDELPEFKRTVLEVMRQPMEERRVTISRARVAVDFPASFMLIASMNPCPCGYYNHPDRACSCGTVLVQRYLNKVSGPLLDRIDLHVEVTPVSFGELSATPATEPSRAIRERVIAARLRQAERFAGKPGLYCNAQMGSRLLKEVCVVGTAGQELLKRSMEKLNLSARAYDRILKVSRTIADLAGSEDIRTEHLAEAIHYRSLDREGWAG</sequence>